<feature type="region of interest" description="Disordered" evidence="2">
    <location>
        <begin position="26"/>
        <end position="46"/>
    </location>
</feature>
<evidence type="ECO:0000313" key="4">
    <source>
        <dbReference type="EMBL" id="KAH0573977.1"/>
    </source>
</evidence>
<dbReference type="AlphaFoldDB" id="V6LVN8"/>
<feature type="coiled-coil region" evidence="1">
    <location>
        <begin position="240"/>
        <end position="267"/>
    </location>
</feature>
<reference evidence="4" key="2">
    <citation type="submission" date="2020-12" db="EMBL/GenBank/DDBJ databases">
        <title>New Spironucleus salmonicida genome in near-complete chromosomes.</title>
        <authorList>
            <person name="Xu F."/>
            <person name="Kurt Z."/>
            <person name="Jimenez-Gonzalez A."/>
            <person name="Astvaldsson A."/>
            <person name="Andersson J.O."/>
            <person name="Svard S.G."/>
        </authorList>
    </citation>
    <scope>NUCLEOTIDE SEQUENCE</scope>
    <source>
        <strain evidence="4">ATCC 50377</strain>
    </source>
</reference>
<dbReference type="Proteomes" id="UP000018208">
    <property type="component" value="Unassembled WGS sequence"/>
</dbReference>
<evidence type="ECO:0000313" key="5">
    <source>
        <dbReference type="Proteomes" id="UP000018208"/>
    </source>
</evidence>
<reference evidence="3 4" key="1">
    <citation type="journal article" date="2014" name="PLoS Genet.">
        <title>The Genome of Spironucleus salmonicida Highlights a Fish Pathogen Adapted to Fluctuating Environments.</title>
        <authorList>
            <person name="Xu F."/>
            <person name="Jerlstrom-Hultqvist J."/>
            <person name="Einarsson E."/>
            <person name="Astvaldsson A."/>
            <person name="Svard S.G."/>
            <person name="Andersson J.O."/>
        </authorList>
    </citation>
    <scope>NUCLEOTIDE SEQUENCE</scope>
    <source>
        <strain evidence="4">ATCC 50377</strain>
    </source>
</reference>
<evidence type="ECO:0000256" key="2">
    <source>
        <dbReference type="SAM" id="MobiDB-lite"/>
    </source>
</evidence>
<evidence type="ECO:0000313" key="3">
    <source>
        <dbReference type="EMBL" id="EST48308.1"/>
    </source>
</evidence>
<dbReference type="EMBL" id="AUWU02000004">
    <property type="protein sequence ID" value="KAH0573977.1"/>
    <property type="molecule type" value="Genomic_DNA"/>
</dbReference>
<proteinExistence type="predicted"/>
<organism evidence="3">
    <name type="scientific">Spironucleus salmonicida</name>
    <dbReference type="NCBI Taxonomy" id="348837"/>
    <lineage>
        <taxon>Eukaryota</taxon>
        <taxon>Metamonada</taxon>
        <taxon>Diplomonadida</taxon>
        <taxon>Hexamitidae</taxon>
        <taxon>Hexamitinae</taxon>
        <taxon>Spironucleus</taxon>
    </lineage>
</organism>
<feature type="compositionally biased region" description="Polar residues" evidence="2">
    <location>
        <begin position="33"/>
        <end position="46"/>
    </location>
</feature>
<sequence length="322" mass="36512">MYNPNFKRPQSAQSTSAVLKQQFQLLRDRYSPGANQPAPSQRTPLQNYKNSALTVSQLTPQPGIPTQSIPICTPRPPKIESGVAQIQPLKIEHLATKGTPQSSNVTLHHAQQALIANLSAKIASLQSQLSFSSNTALETVPREKFDEMRAAHESLERDLRDELRAVEGKLRVCEQKARNMRQQQLLQQNEFETKILDAELRSQNKIIQYQLQYNNGFEVESDNLWKGRFELKCQELATANSESSARSQRQGEEIEKLREENQKQQAIISNGVAQYNSLKDSISHNDESFQVVKEEAIFIIKELQQLSNLSQKREGSQLSMDK</sequence>
<feature type="coiled-coil region" evidence="1">
    <location>
        <begin position="145"/>
        <end position="183"/>
    </location>
</feature>
<dbReference type="VEuPathDB" id="GiardiaDB:SS50377_23912"/>
<gene>
    <name evidence="3" type="ORF">SS50377_11509</name>
    <name evidence="4" type="ORF">SS50377_23912</name>
</gene>
<evidence type="ECO:0000256" key="1">
    <source>
        <dbReference type="SAM" id="Coils"/>
    </source>
</evidence>
<accession>V6LVN8</accession>
<keyword evidence="1" id="KW-0175">Coiled coil</keyword>
<dbReference type="EMBL" id="KI545993">
    <property type="protein sequence ID" value="EST48308.1"/>
    <property type="molecule type" value="Genomic_DNA"/>
</dbReference>
<keyword evidence="5" id="KW-1185">Reference proteome</keyword>
<name>V6LVN8_9EUKA</name>
<protein>
    <submittedName>
        <fullName evidence="3">Uncharacterized protein</fullName>
    </submittedName>
</protein>